<dbReference type="Proteomes" id="UP001457282">
    <property type="component" value="Unassembled WGS sequence"/>
</dbReference>
<evidence type="ECO:0000256" key="2">
    <source>
        <dbReference type="ARBA" id="ARBA00023242"/>
    </source>
</evidence>
<dbReference type="EMBL" id="JBEDUW010000004">
    <property type="protein sequence ID" value="KAK9935402.1"/>
    <property type="molecule type" value="Genomic_DNA"/>
</dbReference>
<name>A0AAW1XI52_RUBAR</name>
<protein>
    <recommendedName>
        <fullName evidence="7">KNOX2 domain-containing protein</fullName>
    </recommendedName>
</protein>
<dbReference type="AlphaFoldDB" id="A0AAW1XI52"/>
<evidence type="ECO:0000256" key="1">
    <source>
        <dbReference type="ARBA" id="ARBA00004123"/>
    </source>
</evidence>
<evidence type="ECO:0000259" key="3">
    <source>
        <dbReference type="SMART" id="SM01255"/>
    </source>
</evidence>
<dbReference type="GO" id="GO:0005634">
    <property type="term" value="C:nucleus"/>
    <property type="evidence" value="ECO:0007669"/>
    <property type="project" value="UniProtKB-SubCell"/>
</dbReference>
<dbReference type="InterPro" id="IPR005540">
    <property type="entry name" value="KNOX1"/>
</dbReference>
<keyword evidence="6" id="KW-1185">Reference proteome</keyword>
<dbReference type="SMART" id="SM01255">
    <property type="entry name" value="KNOX1"/>
    <property type="match status" value="1"/>
</dbReference>
<comment type="subcellular location">
    <subcellularLocation>
        <location evidence="1">Nucleus</location>
    </subcellularLocation>
</comment>
<evidence type="ECO:0000313" key="5">
    <source>
        <dbReference type="EMBL" id="KAK9935402.1"/>
    </source>
</evidence>
<dbReference type="InterPro" id="IPR005541">
    <property type="entry name" value="KNOX2"/>
</dbReference>
<dbReference type="SMART" id="SM01256">
    <property type="entry name" value="KNOX2"/>
    <property type="match status" value="1"/>
</dbReference>
<dbReference type="PANTHER" id="PTHR48268">
    <property type="entry name" value="HOMEOBOX PROTEIN KNOTTED-1-LIKE 6 ISOFORM X1"/>
    <property type="match status" value="1"/>
</dbReference>
<evidence type="ECO:0008006" key="7">
    <source>
        <dbReference type="Google" id="ProtNLM"/>
    </source>
</evidence>
<reference evidence="5 6" key="1">
    <citation type="journal article" date="2023" name="G3 (Bethesda)">
        <title>A chromosome-length genome assembly and annotation of blackberry (Rubus argutus, cv. 'Hillquist').</title>
        <authorList>
            <person name="Bruna T."/>
            <person name="Aryal R."/>
            <person name="Dudchenko O."/>
            <person name="Sargent D.J."/>
            <person name="Mead D."/>
            <person name="Buti M."/>
            <person name="Cavallini A."/>
            <person name="Hytonen T."/>
            <person name="Andres J."/>
            <person name="Pham M."/>
            <person name="Weisz D."/>
            <person name="Mascagni F."/>
            <person name="Usai G."/>
            <person name="Natali L."/>
            <person name="Bassil N."/>
            <person name="Fernandez G.E."/>
            <person name="Lomsadze A."/>
            <person name="Armour M."/>
            <person name="Olukolu B."/>
            <person name="Poorten T."/>
            <person name="Britton C."/>
            <person name="Davik J."/>
            <person name="Ashrafi H."/>
            <person name="Aiden E.L."/>
            <person name="Borodovsky M."/>
            <person name="Worthington M."/>
        </authorList>
    </citation>
    <scope>NUCLEOTIDE SEQUENCE [LARGE SCALE GENOMIC DNA]</scope>
    <source>
        <strain evidence="5">PI 553951</strain>
    </source>
</reference>
<dbReference type="PANTHER" id="PTHR48268:SF2">
    <property type="entry name" value="PROTEIN KNATM"/>
    <property type="match status" value="1"/>
</dbReference>
<dbReference type="GO" id="GO:0003677">
    <property type="term" value="F:DNA binding"/>
    <property type="evidence" value="ECO:0007669"/>
    <property type="project" value="InterPro"/>
</dbReference>
<proteinExistence type="predicted"/>
<dbReference type="InterPro" id="IPR053363">
    <property type="entry name" value="Leaf_patterning_domain"/>
</dbReference>
<accession>A0AAW1XI52</accession>
<organism evidence="5 6">
    <name type="scientific">Rubus argutus</name>
    <name type="common">Southern blackberry</name>
    <dbReference type="NCBI Taxonomy" id="59490"/>
    <lineage>
        <taxon>Eukaryota</taxon>
        <taxon>Viridiplantae</taxon>
        <taxon>Streptophyta</taxon>
        <taxon>Embryophyta</taxon>
        <taxon>Tracheophyta</taxon>
        <taxon>Spermatophyta</taxon>
        <taxon>Magnoliopsida</taxon>
        <taxon>eudicotyledons</taxon>
        <taxon>Gunneridae</taxon>
        <taxon>Pentapetalae</taxon>
        <taxon>rosids</taxon>
        <taxon>fabids</taxon>
        <taxon>Rosales</taxon>
        <taxon>Rosaceae</taxon>
        <taxon>Rosoideae</taxon>
        <taxon>Rosoideae incertae sedis</taxon>
        <taxon>Rubus</taxon>
    </lineage>
</organism>
<evidence type="ECO:0000313" key="6">
    <source>
        <dbReference type="Proteomes" id="UP001457282"/>
    </source>
</evidence>
<evidence type="ECO:0000259" key="4">
    <source>
        <dbReference type="SMART" id="SM01256"/>
    </source>
</evidence>
<sequence length="147" mass="15972">MAEKSGINVRVVTSSGDGGDQIHIGEEKEEEALKKMISGHPLYELLVENHTNCLKVCMGGERGGDGIGTTTRSTGVSKDNANIKKALANPSSSDLDQFMEAYCNALNKLKEGMEDPLKETSSFINSVRAQLEELTRDSNKIKQTEPN</sequence>
<feature type="domain" description="KNOX1" evidence="3">
    <location>
        <begin position="31"/>
        <end position="76"/>
    </location>
</feature>
<keyword evidence="2" id="KW-0539">Nucleus</keyword>
<gene>
    <name evidence="5" type="ORF">M0R45_022505</name>
</gene>
<feature type="domain" description="KNOX2" evidence="4">
    <location>
        <begin position="85"/>
        <end position="136"/>
    </location>
</feature>
<dbReference type="Pfam" id="PF03791">
    <property type="entry name" value="KNOX2"/>
    <property type="match status" value="1"/>
</dbReference>
<comment type="caution">
    <text evidence="5">The sequence shown here is derived from an EMBL/GenBank/DDBJ whole genome shotgun (WGS) entry which is preliminary data.</text>
</comment>